<dbReference type="SMART" id="SM00822">
    <property type="entry name" value="PKS_KR"/>
    <property type="match status" value="1"/>
</dbReference>
<dbReference type="Pfam" id="PF13561">
    <property type="entry name" value="adh_short_C2"/>
    <property type="match status" value="1"/>
</dbReference>
<keyword evidence="4" id="KW-1185">Reference proteome</keyword>
<accession>A0ABQ6LSE1</accession>
<evidence type="ECO:0000256" key="1">
    <source>
        <dbReference type="ARBA" id="ARBA00006484"/>
    </source>
</evidence>
<evidence type="ECO:0000259" key="2">
    <source>
        <dbReference type="SMART" id="SM00822"/>
    </source>
</evidence>
<dbReference type="PANTHER" id="PTHR42879">
    <property type="entry name" value="3-OXOACYL-(ACYL-CARRIER-PROTEIN) REDUCTASE"/>
    <property type="match status" value="1"/>
</dbReference>
<dbReference type="PRINTS" id="PR00081">
    <property type="entry name" value="GDHRDH"/>
</dbReference>
<comment type="caution">
    <text evidence="3">The sequence shown here is derived from an EMBL/GenBank/DDBJ whole genome shotgun (WGS) entry which is preliminary data.</text>
</comment>
<dbReference type="InterPro" id="IPR002347">
    <property type="entry name" value="SDR_fam"/>
</dbReference>
<dbReference type="NCBIfam" id="NF004200">
    <property type="entry name" value="PRK05653.1-5"/>
    <property type="match status" value="1"/>
</dbReference>
<gene>
    <name evidence="3" type="primary">fabG_2</name>
    <name evidence="3" type="ORF">LNKW23_42130</name>
</gene>
<dbReference type="InterPro" id="IPR036291">
    <property type="entry name" value="NAD(P)-bd_dom_sf"/>
</dbReference>
<protein>
    <submittedName>
        <fullName evidence="3">3-oxoacyl-ACP reductase FabG</fullName>
    </submittedName>
</protein>
<evidence type="ECO:0000313" key="4">
    <source>
        <dbReference type="Proteomes" id="UP001239909"/>
    </source>
</evidence>
<name>A0ABQ6LSE1_9RHOB</name>
<comment type="similarity">
    <text evidence="1">Belongs to the short-chain dehydrogenases/reductases (SDR) family.</text>
</comment>
<organism evidence="3 4">
    <name type="scientific">Paralimibaculum aggregatum</name>
    <dbReference type="NCBI Taxonomy" id="3036245"/>
    <lineage>
        <taxon>Bacteria</taxon>
        <taxon>Pseudomonadati</taxon>
        <taxon>Pseudomonadota</taxon>
        <taxon>Alphaproteobacteria</taxon>
        <taxon>Rhodobacterales</taxon>
        <taxon>Paracoccaceae</taxon>
        <taxon>Paralimibaculum</taxon>
    </lineage>
</organism>
<dbReference type="Gene3D" id="3.40.50.720">
    <property type="entry name" value="NAD(P)-binding Rossmann-like Domain"/>
    <property type="match status" value="1"/>
</dbReference>
<evidence type="ECO:0000313" key="3">
    <source>
        <dbReference type="EMBL" id="GMG84997.1"/>
    </source>
</evidence>
<dbReference type="Proteomes" id="UP001239909">
    <property type="component" value="Unassembled WGS sequence"/>
</dbReference>
<feature type="domain" description="Ketoreductase" evidence="2">
    <location>
        <begin position="2"/>
        <end position="188"/>
    </location>
</feature>
<dbReference type="RefSeq" id="WP_285674205.1">
    <property type="nucleotide sequence ID" value="NZ_BSYI01000048.1"/>
</dbReference>
<dbReference type="InterPro" id="IPR057326">
    <property type="entry name" value="KR_dom"/>
</dbReference>
<sequence length="238" mass="24683">MKTALVTGASSPIGAAIAEALAQEGHAVILQAHRNLAGAQAAAARIRAAGGEAQAVSLDLTADAATDRLAELAAVTPIEIFVHAVGGQRDMPFAAMEREDWSEIIELNLCSFFAALRPIILPMMRRRWGRIVAISSLAAVMGNRGQANYAAAKAGLHAAIKSLAREYGSRGITANAVAPGLIDTPETRALANFDELRRLSPAGRAGTPEEVAALVRFLISPSAGYCSGQVICLDGGSS</sequence>
<dbReference type="SUPFAM" id="SSF51735">
    <property type="entry name" value="NAD(P)-binding Rossmann-fold domains"/>
    <property type="match status" value="1"/>
</dbReference>
<dbReference type="PANTHER" id="PTHR42879:SF2">
    <property type="entry name" value="3-OXOACYL-[ACYL-CARRIER-PROTEIN] REDUCTASE FABG"/>
    <property type="match status" value="1"/>
</dbReference>
<dbReference type="NCBIfam" id="NF009466">
    <property type="entry name" value="PRK12826.1-2"/>
    <property type="match status" value="1"/>
</dbReference>
<proteinExistence type="inferred from homology"/>
<reference evidence="3 4" key="1">
    <citation type="submission" date="2023-04" db="EMBL/GenBank/DDBJ databases">
        <title>Marinoamorphus aggregata gen. nov., sp. Nov., isolate from tissue of brittle star Ophioplocus japonicus.</title>
        <authorList>
            <person name="Kawano K."/>
            <person name="Sawayama S."/>
            <person name="Nakagawa S."/>
        </authorList>
    </citation>
    <scope>NUCLEOTIDE SEQUENCE [LARGE SCALE GENOMIC DNA]</scope>
    <source>
        <strain evidence="3 4">NKW23</strain>
    </source>
</reference>
<dbReference type="InterPro" id="IPR050259">
    <property type="entry name" value="SDR"/>
</dbReference>
<dbReference type="EMBL" id="BSYI01000048">
    <property type="protein sequence ID" value="GMG84997.1"/>
    <property type="molecule type" value="Genomic_DNA"/>
</dbReference>